<dbReference type="Pfam" id="PF10099">
    <property type="entry name" value="RskA_C"/>
    <property type="match status" value="1"/>
</dbReference>
<dbReference type="Proteomes" id="UP000282760">
    <property type="component" value="Chromosome"/>
</dbReference>
<protein>
    <submittedName>
        <fullName evidence="3">RNA polymerase subunit sigma-70</fullName>
    </submittedName>
</protein>
<proteinExistence type="predicted"/>
<evidence type="ECO:0000256" key="1">
    <source>
        <dbReference type="SAM" id="Phobius"/>
    </source>
</evidence>
<evidence type="ECO:0000313" key="3">
    <source>
        <dbReference type="EMBL" id="AZV28003.1"/>
    </source>
</evidence>
<keyword evidence="1" id="KW-1133">Transmembrane helix</keyword>
<dbReference type="EMBL" id="CP024646">
    <property type="protein sequence ID" value="AZV28003.1"/>
    <property type="molecule type" value="Genomic_DNA"/>
</dbReference>
<dbReference type="InterPro" id="IPR051474">
    <property type="entry name" value="Anti-sigma-K/W_factor"/>
</dbReference>
<evidence type="ECO:0000313" key="4">
    <source>
        <dbReference type="Proteomes" id="UP000282760"/>
    </source>
</evidence>
<keyword evidence="1" id="KW-0472">Membrane</keyword>
<feature type="transmembrane region" description="Helical" evidence="1">
    <location>
        <begin position="92"/>
        <end position="113"/>
    </location>
</feature>
<dbReference type="InterPro" id="IPR018764">
    <property type="entry name" value="RskA_C"/>
</dbReference>
<dbReference type="PANTHER" id="PTHR37461">
    <property type="entry name" value="ANTI-SIGMA-K FACTOR RSKA"/>
    <property type="match status" value="1"/>
</dbReference>
<keyword evidence="1" id="KW-0812">Transmembrane</keyword>
<dbReference type="GO" id="GO:0016989">
    <property type="term" value="F:sigma factor antagonist activity"/>
    <property type="evidence" value="ECO:0007669"/>
    <property type="project" value="TreeGrafter"/>
</dbReference>
<gene>
    <name evidence="3" type="ORF">CT157_18975</name>
</gene>
<organism evidence="3 4">
    <name type="scientific">Pseudomonas syringae</name>
    <dbReference type="NCBI Taxonomy" id="317"/>
    <lineage>
        <taxon>Bacteria</taxon>
        <taxon>Pseudomonadati</taxon>
        <taxon>Pseudomonadota</taxon>
        <taxon>Gammaproteobacteria</taxon>
        <taxon>Pseudomonadales</taxon>
        <taxon>Pseudomonadaceae</taxon>
        <taxon>Pseudomonas</taxon>
    </lineage>
</organism>
<dbReference type="GO" id="GO:0005886">
    <property type="term" value="C:plasma membrane"/>
    <property type="evidence" value="ECO:0007669"/>
    <property type="project" value="InterPro"/>
</dbReference>
<reference evidence="3 4" key="1">
    <citation type="submission" date="2017-11" db="EMBL/GenBank/DDBJ databases">
        <title>Effect of PGPRs.</title>
        <authorList>
            <person name="Oliva R."/>
            <person name="Nong J."/>
            <person name="Roman V."/>
        </authorList>
    </citation>
    <scope>NUCLEOTIDE SEQUENCE [LARGE SCALE GENOMIC DNA]</scope>
    <source>
        <strain evidence="3">Inb918</strain>
    </source>
</reference>
<dbReference type="AlphaFoldDB" id="A0A3T0JX35"/>
<evidence type="ECO:0000259" key="2">
    <source>
        <dbReference type="Pfam" id="PF10099"/>
    </source>
</evidence>
<sequence length="231" mass="25070">MTTESAQERDELASEYVLGTLSAEARAEVQRRLPNEPELQAAVDAWERRLLELTDLAPAHQPSSQLWQRIERSVGQLTHKMAPEISWWNRLALWRGLSAAGLAATLLLGSILLTQTTPKPSFLVVLVAPQDKAPGWVIQASSPREIQLIPLGVVEVPADKALEFWTKADGWQGPVSLGLVKPGQALSIPLDKLPPLQPNQLFELTLEGATGSPIGKPTGPIQAIGRAVKVL</sequence>
<name>A0A3T0JX35_PSESX</name>
<feature type="domain" description="Anti-sigma K factor RskA C-terminal" evidence="2">
    <location>
        <begin position="98"/>
        <end position="221"/>
    </location>
</feature>
<dbReference type="PANTHER" id="PTHR37461:SF1">
    <property type="entry name" value="ANTI-SIGMA-K FACTOR RSKA"/>
    <property type="match status" value="1"/>
</dbReference>
<accession>A0A3T0JX35</accession>
<dbReference type="GO" id="GO:0006417">
    <property type="term" value="P:regulation of translation"/>
    <property type="evidence" value="ECO:0007669"/>
    <property type="project" value="TreeGrafter"/>
</dbReference>